<dbReference type="Pfam" id="PF01757">
    <property type="entry name" value="Acyl_transf_3"/>
    <property type="match status" value="1"/>
</dbReference>
<feature type="transmembrane region" description="Helical" evidence="1">
    <location>
        <begin position="282"/>
        <end position="302"/>
    </location>
</feature>
<keyword evidence="3" id="KW-0012">Acyltransferase</keyword>
<dbReference type="Proteomes" id="UP000182888">
    <property type="component" value="Unassembled WGS sequence"/>
</dbReference>
<organism evidence="3 4">
    <name type="scientific">Mesorhizobium plurifarium</name>
    <dbReference type="NCBI Taxonomy" id="69974"/>
    <lineage>
        <taxon>Bacteria</taxon>
        <taxon>Pseudomonadati</taxon>
        <taxon>Pseudomonadota</taxon>
        <taxon>Alphaproteobacteria</taxon>
        <taxon>Hyphomicrobiales</taxon>
        <taxon>Phyllobacteriaceae</taxon>
        <taxon>Mesorhizobium</taxon>
    </lineage>
</organism>
<keyword evidence="3" id="KW-0808">Transferase</keyword>
<dbReference type="GO" id="GO:0016747">
    <property type="term" value="F:acyltransferase activity, transferring groups other than amino-acyl groups"/>
    <property type="evidence" value="ECO:0007669"/>
    <property type="project" value="InterPro"/>
</dbReference>
<protein>
    <submittedName>
        <fullName evidence="3">Putative Acyltransferase 3</fullName>
    </submittedName>
</protein>
<dbReference type="GO" id="GO:0016020">
    <property type="term" value="C:membrane"/>
    <property type="evidence" value="ECO:0007669"/>
    <property type="project" value="TreeGrafter"/>
</dbReference>
<evidence type="ECO:0000256" key="1">
    <source>
        <dbReference type="SAM" id="Phobius"/>
    </source>
</evidence>
<accession>A0A0K2VMT5</accession>
<feature type="transmembrane region" description="Helical" evidence="1">
    <location>
        <begin position="251"/>
        <end position="270"/>
    </location>
</feature>
<proteinExistence type="predicted"/>
<gene>
    <name evidence="3" type="ORF">MPL1032_10278</name>
</gene>
<feature type="domain" description="Acyltransferase 3" evidence="2">
    <location>
        <begin position="7"/>
        <end position="330"/>
    </location>
</feature>
<dbReference type="PANTHER" id="PTHR23028:SF131">
    <property type="entry name" value="BLR2367 PROTEIN"/>
    <property type="match status" value="1"/>
</dbReference>
<dbReference type="PANTHER" id="PTHR23028">
    <property type="entry name" value="ACETYLTRANSFERASE"/>
    <property type="match status" value="1"/>
</dbReference>
<sequence>MLRYRLIDICRGLAAFSVLTWHYQHFFYPTAGAGFSAQSRPTQPFYDVLWPLYEHGAAAVSFFWVLSGFVFAAVYLGRPVNARAFLVHRVARLYPLHLVTLLLVAALQWFSWQTVGHFQIYPLNDAYHFGLNLLMMQWWGFQSGFSFNAPTWSISVEVVIYGLFLVSLFGINKAPTLGAFLCAAAAILVVASGVASPFATCATFFFSGVVSYAILRRSAGGAAATAVLLIIVSIVSTWFREEGQSPYDEAALFSGIILLAGASDTIFPIRTARLDWFGDATYGTYLLHIPIQIAALTAFQLVGLPTADIAVQPWFFLAFIAVVFIAAIVVFRTVERPAQNWVKAKLGGQFGSYGANITSGSPPIDASNAKAVGSFAKMSIRVFHRS</sequence>
<evidence type="ECO:0000313" key="3">
    <source>
        <dbReference type="EMBL" id="CDX49243.1"/>
    </source>
</evidence>
<name>A0A0K2VMT5_MESPL</name>
<keyword evidence="1" id="KW-1133">Transmembrane helix</keyword>
<keyword evidence="1" id="KW-0472">Membrane</keyword>
<feature type="transmembrane region" description="Helical" evidence="1">
    <location>
        <begin position="152"/>
        <end position="171"/>
    </location>
</feature>
<feature type="transmembrane region" description="Helical" evidence="1">
    <location>
        <begin position="96"/>
        <end position="115"/>
    </location>
</feature>
<evidence type="ECO:0000259" key="2">
    <source>
        <dbReference type="Pfam" id="PF01757"/>
    </source>
</evidence>
<feature type="transmembrane region" description="Helical" evidence="1">
    <location>
        <begin position="314"/>
        <end position="334"/>
    </location>
</feature>
<dbReference type="InterPro" id="IPR050879">
    <property type="entry name" value="Acyltransferase_3"/>
</dbReference>
<feature type="transmembrane region" description="Helical" evidence="1">
    <location>
        <begin position="218"/>
        <end position="239"/>
    </location>
</feature>
<dbReference type="InterPro" id="IPR002656">
    <property type="entry name" value="Acyl_transf_3_dom"/>
</dbReference>
<feature type="transmembrane region" description="Helical" evidence="1">
    <location>
        <begin position="55"/>
        <end position="76"/>
    </location>
</feature>
<dbReference type="GO" id="GO:0000271">
    <property type="term" value="P:polysaccharide biosynthetic process"/>
    <property type="evidence" value="ECO:0007669"/>
    <property type="project" value="TreeGrafter"/>
</dbReference>
<reference evidence="4" key="1">
    <citation type="submission" date="2014-08" db="EMBL/GenBank/DDBJ databases">
        <authorList>
            <person name="Edwards T."/>
        </authorList>
    </citation>
    <scope>NUCLEOTIDE SEQUENCE [LARGE SCALE GENOMIC DNA]</scope>
</reference>
<feature type="transmembrane region" description="Helical" evidence="1">
    <location>
        <begin position="127"/>
        <end position="145"/>
    </location>
</feature>
<dbReference type="AlphaFoldDB" id="A0A0K2VMT5"/>
<dbReference type="EMBL" id="CCND01000001">
    <property type="protein sequence ID" value="CDX49243.1"/>
    <property type="molecule type" value="Genomic_DNA"/>
</dbReference>
<keyword evidence="1" id="KW-0812">Transmembrane</keyword>
<feature type="transmembrane region" description="Helical" evidence="1">
    <location>
        <begin position="177"/>
        <end position="206"/>
    </location>
</feature>
<evidence type="ECO:0000313" key="4">
    <source>
        <dbReference type="Proteomes" id="UP000182888"/>
    </source>
</evidence>